<reference evidence="1" key="1">
    <citation type="submission" date="2022-11" db="EMBL/GenBank/DDBJ databases">
        <title>Genome Sequence of Nemania bipapillata.</title>
        <authorList>
            <person name="Buettner E."/>
        </authorList>
    </citation>
    <scope>NUCLEOTIDE SEQUENCE</scope>
    <source>
        <strain evidence="1">CP14</strain>
    </source>
</reference>
<protein>
    <submittedName>
        <fullName evidence="1">Uncharacterized protein</fullName>
    </submittedName>
</protein>
<accession>A0ACC2J990</accession>
<keyword evidence="2" id="KW-1185">Reference proteome</keyword>
<evidence type="ECO:0000313" key="2">
    <source>
        <dbReference type="Proteomes" id="UP001153334"/>
    </source>
</evidence>
<gene>
    <name evidence="1" type="ORF">ONZ43_g246</name>
</gene>
<proteinExistence type="predicted"/>
<name>A0ACC2J990_9PEZI</name>
<sequence length="3526" mass="396007">MTNPFQTSWTGPQQRSESGAASDEFNVFEDAKTYYASESHTNRYHKRHSTHSQDSILREMERLGLQNRYRRGSHDEASRPQSRQFLIDVDHTLESLRAQEDTDHNMQITIEDTGPKVLSLGTAASEGYNRFDIRGTYMLSNLLQELSLAKEFGRSRIILDIGRLNENPVSRLSRLIKNQFWEGLTRRIDASSIEVAAKDAKDWTDDPRPRIYIPRGTPEQYEYYQKLARERPEIRLDVQLLPEIITADVVRDLNHHPGPGLLAVAMEECIDPKTGEKTLKGVPFVVPGGRFNELYGWDSYMESLGLLVNDKAHLAKAMVQNFCFCIRHYGKILNATRSYYLTRSQPPFLTDMALRVYEKIQHQPDAKEFLRTAMLAAIKEYYTVWMAEPRLDPKTGLSRYRPEGRGVPPETEASHFVHILEPYAEKYNMDFKQFVKAYNHGEVTEPDLDEYFLHDRAVRESGHDTSYRLEKVCANLATIDLNSLLFKYEMDISRTIRNVFDDCLEIPAEWCSGSMKPGQVETSSTWDRRWRRRRVAIHRYCWNEEEGMYFDYDTVKREQCTYESCTTFWPLWAGVPDPDKAAKVVHNAIPKFEAYGGLLSGTEKSRGEVSLKRPNRQWDYPYGWAPQQMLAWTGLYRYGYADLAQKLAYKWLFMVTKAFFDFNGEVVNQDHLLESSYWVENLVQPVRFLQAVSSAYSTGTFDLVVEIGPHPALKRAVLDSQDTGHQTPYYGLLHRNISAITTVAEVLGNAWVHLGGKFVDLQNYQRFVSGEVRSSVLKGLPTYAWNHEKHHWHESRHARAARLRSSPVQELLGHLTPDSTEEDMRWRQIMKSTEISWLDGHKLHDTIVFPGAGYLVMALEAATLLAKSDQIHSIHVEDINILHALFFKTNETEIETIFSVTNISRRADQMIEATWKLHAASAHGNDTLELMSHGQIRVVLGAPSEDSLQAMPQMPSNLQNVNEKSFYKSLHDLGYHYSQSFVALSQLKRRLGMVTGLIAQTELSQSVLHPAVIDAAFHSLFLTYAAPGDGTLWSLHVPRRIRRVSVNPLLLPVDEGPNCHEFPFVAIRDPGLSRDRTIGDIDIYSDVIGRAMMQIEGLEVVPFSRATVKDDKEIFSTVHWSLAEPDLHSIIPSSPNMIPDRDRIFSLLERLTLFYSRMIEIEITKGNNSETQGRFEALSDFVSKTICLPRESQLQYWKPEWESDTLESLAVACESYADQIDVKLLTNAGTYLIDMVREGHELLIGSTDNNEQLEQWYRQGLGISTCIDYLSGTIKQIAHRYPHMSYLEIGATTSATTEAILRELEFKYSSYVVTHKSPDTLSAARETLGEPQENLFFKTLDIKSDPSLQGFSDNCYDVIVAEFAFQKTSDLERTLSNTRRLLKPGGYLLILWASPRAMDLTTSTTVLSLLDLETPVLSNLTQDTWQALKNLLLRPKMLVWVTSGRRINNPFANMMGGLLRAAKWDQPTMNYLLLDIENPHDVQAEFIAEAMLRHIASTRWRDELNISVEPELVRDMEGRLLIPRLQFHQDMNDRYNSSRRAVLVKPRPETHSLRITQHASTYNVEEEQLVEKPAQHDAARFTTKYSLLSAIRINARAYMFLSIGRDDTSTHSIITLSPNNSSVVYSPTRLSTVFAAPDGHEAQLLHLVVHGMLAEFLFSDLYKGDRVLVNEPTVECAAMLANQAQDAGVSITFISTRPAPAQNVALNWVTVSPTLPDRDILKILSRPTSMFIDFSTSSSARRLSERLRAPPPRDTQIEVIAQRLQKAVSRALLTLKNDLPSSSEIQVPVINIDELSHLTTSKPPFTVVDWEKQDNVSVTVRSIDAQLRFSSEKTYWLVGLTGGLGLSICEWMVRHGAKYFCISSRQPNVESAWLDEMRTMGAIVRISACDVTKREDVNAVYAEICRTMPPVAGVAQGAMVLCDAPIRDMSLEQFSSVTRPKVEGSLHVNDIFQEDTLDFFIFFSSLVSVTGNYGQANYAAANAFMTGLAEQRRRQGLAASVIDIGPILGIGLITRASDETHLYSKAWMKRGGFMATSEHDLHQIFAEAVISGKAGSSEDIEILSGVQRVDLSDEQKPVWESNPLMSHMLQPSSTLTRVVSDDTRGSIHLKDQLLSICDDGEVYGVIRSHFVQELVSLFQLEASDFASADTDVMQLDQMGIDSLSASEIRSWFLKNIEVDIPVLRILNGSSIGDLVTMAAELVIPRLRSEREASSSELESMDLSTPPSLGGEALDSDSISSVDQDPSQSSDTDAGEVRESSSTSATRTHFPLSFAQADYWGVSQFIEDKTTLNHTGVAKMTGTIDSARLQQAVRAVSRQHQSLRTCFVEKDGVPMQVILEDGPLNLECLQIYDEQEVQQKAKSLHNYVYNVSKGETMRLLLLSLSPTQHYIVFGLHPFSLDGISFQVFMKWLLYHYMYPGSDIPDVRQYAHFSERQHKDLAADKYHSERRYWQEEFAVPVPPLPIMTLSAAVRRPTMTSYDDERANRRIDQETKRAVASVCRRQKCTPFHFYMAVFRALLSRYTENAEDIAVGMVDANRLDEDTINSIGPFRNILPLRLKATSSTRFEELLTLTRTKAYSALANSRLPLRVILSDLDIATDKTHHPLWQCSVDYRQGQREKSSWGPNDLEFISFETLKTPYDISLEIVDDPAGDCLFYFAVRKALYGERDVQTLASSYVRLIKSFADDSTALLSEPDIFEAAEIEKVMNFSRGPLQPLTWPETVVHRFAQIAETNPEKQALRYGDGELTSYAELLRQSGSIAFSLQQLGVKTGSRVVVLQERTPLWISSILGIMRAGAAYVPVDLGTTATRIATFIRDSRPSVILTDNETEDMLSKLNLLDAPPILKVNEIVQGKEYAPITATKDNTAAILFTSGSTGKPKGIIMTHENVSNWVETFPQLTSIDESEVILGHISSSFDMCLTQIFTALCYGETLYIVSRQDRLNARVLTEIMAREGVTLTCGTPSEYAVWFNYGRQGLLGCHKWKTALCIGEPMPPALPQKFSDLGHNELRLFNMYGPAEASFSCSLIKMPDEASLSVSHRMLSLPGGYTQPNYTIYVLDDQLRPAPAGIQGEIYIGGAGVCKGYLDAPDLSAASFVSVPEKLLTTEHRDRGWSTLHRSGDRGRWREDGALLIEGRIAGNAQVKIQGVRVDLVEIESFILDTSNGMLGEAAVSVNPPGSDVLIAHVVFSQSNKDNDGDTTRRTQCLREISASLTTSFPTYVRVVAIIPVERLPKNASGKLDRAGLIQLPDSPCSEYTENGPVELTETEARLKEIWETVIPSKLEGSGRAIVPTTDFFHARGTSLLLIGVRARIQDVWGINVNPIDMFKNSTLAGMSKAIDKAIELQIHGVEDTGIDTEFSMINWETETANELLPSSLAVESQRGQPTVNPTLTIVMTGATGLLGRALLRAISDLLRHGKVTWHEGDLTLPRLGLSTQDAQQIFDASDVIIHSGADTSQARTYTSLRLCNVQATKELAAMGAKRQLPFHYISTLGVGLIASTHSAPRRSRSTVLQPSPNSQRRSDTGM</sequence>
<dbReference type="EMBL" id="JAPESX010000027">
    <property type="protein sequence ID" value="KAJ8123909.1"/>
    <property type="molecule type" value="Genomic_DNA"/>
</dbReference>
<comment type="caution">
    <text evidence="1">The sequence shown here is derived from an EMBL/GenBank/DDBJ whole genome shotgun (WGS) entry which is preliminary data.</text>
</comment>
<dbReference type="Proteomes" id="UP001153334">
    <property type="component" value="Unassembled WGS sequence"/>
</dbReference>
<evidence type="ECO:0000313" key="1">
    <source>
        <dbReference type="EMBL" id="KAJ8123909.1"/>
    </source>
</evidence>
<organism evidence="1 2">
    <name type="scientific">Nemania bipapillata</name>
    <dbReference type="NCBI Taxonomy" id="110536"/>
    <lineage>
        <taxon>Eukaryota</taxon>
        <taxon>Fungi</taxon>
        <taxon>Dikarya</taxon>
        <taxon>Ascomycota</taxon>
        <taxon>Pezizomycotina</taxon>
        <taxon>Sordariomycetes</taxon>
        <taxon>Xylariomycetidae</taxon>
        <taxon>Xylariales</taxon>
        <taxon>Xylariaceae</taxon>
        <taxon>Nemania</taxon>
    </lineage>
</organism>